<evidence type="ECO:0000313" key="1">
    <source>
        <dbReference type="EMBL" id="QFG10299.1"/>
    </source>
</evidence>
<protein>
    <recommendedName>
        <fullName evidence="3">Helix-turn-helix DNA binding domain protein</fullName>
    </recommendedName>
</protein>
<dbReference type="RefSeq" id="YP_010013419.1">
    <property type="nucleotide sequence ID" value="NC_053511.1"/>
</dbReference>
<organism evidence="1 2">
    <name type="scientific">Mycobacterium phage DyoEdafos</name>
    <dbReference type="NCBI Taxonomy" id="2599860"/>
    <lineage>
        <taxon>Viruses</taxon>
        <taxon>Duplodnaviria</taxon>
        <taxon>Heunggongvirae</taxon>
        <taxon>Uroviricota</taxon>
        <taxon>Caudoviricetes</taxon>
        <taxon>Vilmaviridae</taxon>
        <taxon>Lclasvirinae</taxon>
        <taxon>Bromdenvirus</taxon>
        <taxon>Bromdenvirus dyoedafos</taxon>
    </lineage>
</organism>
<accession>A0A5J6TKK9</accession>
<dbReference type="EMBL" id="MN234187">
    <property type="protein sequence ID" value="QFG10299.1"/>
    <property type="molecule type" value="Genomic_DNA"/>
</dbReference>
<dbReference type="Proteomes" id="UP000327317">
    <property type="component" value="Segment"/>
</dbReference>
<name>A0A5J6TKK9_9CAUD</name>
<proteinExistence type="predicted"/>
<evidence type="ECO:0000313" key="2">
    <source>
        <dbReference type="Proteomes" id="UP000327317"/>
    </source>
</evidence>
<keyword evidence="2" id="KW-1185">Reference proteome</keyword>
<sequence length="226" mass="25400">MNDFGKIHRKFHEHRKVKQCSNGAIGLWAKANAWCRDTRSAGYIPRDIAETFGTQGEIGELIAARLWLKDMSGSACVGFRFNDYQHWNDDVEPDTEAGNLVRKVVPEAHPAAIRKQLAAQSAKLLAEGIDSEIVERALNLWLSKSLPVSFLPNLTSEAMKEAQRAATLRNTIGECLKSGQVSPLKAYGFIFTPPNPPDGLNVEQRRQFMDLEKRKWLRELWGRVAA</sequence>
<dbReference type="KEGG" id="vg:63210012"/>
<reference evidence="1 2" key="1">
    <citation type="submission" date="2019-07" db="EMBL/GenBank/DDBJ databases">
        <authorList>
            <person name="Stoner T.H."/>
            <person name="Garlena R.A."/>
            <person name="Russell D.A."/>
            <person name="Pope W.H."/>
            <person name="Jacobs-Sera D."/>
            <person name="Hatfull G.F."/>
        </authorList>
    </citation>
    <scope>NUCLEOTIDE SEQUENCE [LARGE SCALE GENOMIC DNA]</scope>
</reference>
<dbReference type="GeneID" id="63210012"/>
<evidence type="ECO:0008006" key="3">
    <source>
        <dbReference type="Google" id="ProtNLM"/>
    </source>
</evidence>
<gene>
    <name evidence="1" type="primary">71</name>
    <name evidence="1" type="ORF">SEA_DYOEDAFOS_71</name>
</gene>